<evidence type="ECO:0000256" key="1">
    <source>
        <dbReference type="ARBA" id="ARBA00004141"/>
    </source>
</evidence>
<dbReference type="InterPro" id="IPR050327">
    <property type="entry name" value="Proton-linked_MCT"/>
</dbReference>
<dbReference type="GO" id="GO:0016020">
    <property type="term" value="C:membrane"/>
    <property type="evidence" value="ECO:0007669"/>
    <property type="project" value="UniProtKB-SubCell"/>
</dbReference>
<keyword evidence="4" id="KW-1133">Transmembrane helix</keyword>
<feature type="transmembrane region" description="Helical" evidence="4">
    <location>
        <begin position="177"/>
        <end position="197"/>
    </location>
</feature>
<dbReference type="InterPro" id="IPR020846">
    <property type="entry name" value="MFS_dom"/>
</dbReference>
<feature type="transmembrane region" description="Helical" evidence="4">
    <location>
        <begin position="412"/>
        <end position="431"/>
    </location>
</feature>
<evidence type="ECO:0000313" key="7">
    <source>
        <dbReference type="Proteomes" id="UP000054845"/>
    </source>
</evidence>
<feature type="transmembrane region" description="Helical" evidence="4">
    <location>
        <begin position="380"/>
        <end position="400"/>
    </location>
</feature>
<reference evidence="6 7" key="1">
    <citation type="submission" date="2014-09" db="EMBL/GenBank/DDBJ databases">
        <authorList>
            <person name="Magalhaes I.L.F."/>
            <person name="Oliveira U."/>
            <person name="Santos F.R."/>
            <person name="Vidigal T.H.D.A."/>
            <person name="Brescovit A.D."/>
            <person name="Santos A.J."/>
        </authorList>
    </citation>
    <scope>NUCLEOTIDE SEQUENCE [LARGE SCALE GENOMIC DNA]</scope>
</reference>
<comment type="similarity">
    <text evidence="2">Belongs to the major facilitator superfamily. Monocarboxylate porter (TC 2.A.1.13) family.</text>
</comment>
<dbReference type="AlphaFoldDB" id="A0A0P1BA65"/>
<feature type="transmembrane region" description="Helical" evidence="4">
    <location>
        <begin position="241"/>
        <end position="263"/>
    </location>
</feature>
<dbReference type="GO" id="GO:0022857">
    <property type="term" value="F:transmembrane transporter activity"/>
    <property type="evidence" value="ECO:0007669"/>
    <property type="project" value="InterPro"/>
</dbReference>
<feature type="transmembrane region" description="Helical" evidence="4">
    <location>
        <begin position="287"/>
        <end position="311"/>
    </location>
</feature>
<dbReference type="PANTHER" id="PTHR11360">
    <property type="entry name" value="MONOCARBOXYLATE TRANSPORTER"/>
    <property type="match status" value="1"/>
</dbReference>
<name>A0A0P1BA65_9BASI</name>
<feature type="transmembrane region" description="Helical" evidence="4">
    <location>
        <begin position="347"/>
        <end position="368"/>
    </location>
</feature>
<feature type="domain" description="Major facilitator superfamily (MFS) profile" evidence="5">
    <location>
        <begin position="80"/>
        <end position="468"/>
    </location>
</feature>
<evidence type="ECO:0000259" key="5">
    <source>
        <dbReference type="PROSITE" id="PS50850"/>
    </source>
</evidence>
<keyword evidence="7" id="KW-1185">Reference proteome</keyword>
<protein>
    <submittedName>
        <fullName evidence="6">Monocarboxylate transporter</fullName>
    </submittedName>
</protein>
<feature type="transmembrane region" description="Helical" evidence="4">
    <location>
        <begin position="323"/>
        <end position="340"/>
    </location>
</feature>
<feature type="compositionally biased region" description="Basic and acidic residues" evidence="3">
    <location>
        <begin position="32"/>
        <end position="41"/>
    </location>
</feature>
<dbReference type="InterPro" id="IPR011701">
    <property type="entry name" value="MFS"/>
</dbReference>
<dbReference type="OrthoDB" id="6499973at2759"/>
<feature type="transmembrane region" description="Helical" evidence="4">
    <location>
        <begin position="209"/>
        <end position="229"/>
    </location>
</feature>
<feature type="transmembrane region" description="Helical" evidence="4">
    <location>
        <begin position="78"/>
        <end position="102"/>
    </location>
</feature>
<proteinExistence type="inferred from homology"/>
<dbReference type="Proteomes" id="UP000054845">
    <property type="component" value="Unassembled WGS sequence"/>
</dbReference>
<evidence type="ECO:0000256" key="4">
    <source>
        <dbReference type="SAM" id="Phobius"/>
    </source>
</evidence>
<keyword evidence="4" id="KW-0812">Transmembrane</keyword>
<feature type="transmembrane region" description="Helical" evidence="4">
    <location>
        <begin position="151"/>
        <end position="171"/>
    </location>
</feature>
<feature type="transmembrane region" description="Helical" evidence="4">
    <location>
        <begin position="443"/>
        <end position="463"/>
    </location>
</feature>
<dbReference type="Pfam" id="PF07690">
    <property type="entry name" value="MFS_1"/>
    <property type="match status" value="1"/>
</dbReference>
<feature type="transmembrane region" description="Helical" evidence="4">
    <location>
        <begin position="122"/>
        <end position="144"/>
    </location>
</feature>
<dbReference type="SUPFAM" id="SSF103473">
    <property type="entry name" value="MFS general substrate transporter"/>
    <property type="match status" value="1"/>
</dbReference>
<dbReference type="Gene3D" id="1.20.1250.20">
    <property type="entry name" value="MFS general substrate transporter like domains"/>
    <property type="match status" value="1"/>
</dbReference>
<keyword evidence="4" id="KW-0472">Membrane</keyword>
<dbReference type="InterPro" id="IPR036259">
    <property type="entry name" value="MFS_trans_sf"/>
</dbReference>
<evidence type="ECO:0000313" key="6">
    <source>
        <dbReference type="EMBL" id="CEH12510.1"/>
    </source>
</evidence>
<comment type="subcellular location">
    <subcellularLocation>
        <location evidence="1">Membrane</location>
        <topology evidence="1">Multi-pass membrane protein</topology>
    </subcellularLocation>
</comment>
<organism evidence="6 7">
    <name type="scientific">Ceraceosorus bombacis</name>
    <dbReference type="NCBI Taxonomy" id="401625"/>
    <lineage>
        <taxon>Eukaryota</taxon>
        <taxon>Fungi</taxon>
        <taxon>Dikarya</taxon>
        <taxon>Basidiomycota</taxon>
        <taxon>Ustilaginomycotina</taxon>
        <taxon>Exobasidiomycetes</taxon>
        <taxon>Ceraceosorales</taxon>
        <taxon>Ceraceosoraceae</taxon>
        <taxon>Ceraceosorus</taxon>
    </lineage>
</organism>
<dbReference type="PANTHER" id="PTHR11360:SF319">
    <property type="entry name" value="MAJOR FACILITATOR SUPERFAMILY (MFS) PROFILE DOMAIN-CONTAINING PROTEIN"/>
    <property type="match status" value="1"/>
</dbReference>
<sequence>MSLQTRPSYSAGGATPDSRVQKFNVDDSLQGECKRSDEQGLRRHASSSNDDDDESMQPHPKPYHHQSGADYPDGGKDAWLTVLGGFLAMIAGLGYTSSFAVFEAYYLTHQFAGSASVGPNDVAWIGAINLWGTFGLGIPAGILLDRLGPKVPMTIGLVFVVVGTMMNSLASDHFYEFLLSQGLCCAIGYGMVFNPAVSLPNQYFFKKRGVVNGLVVGGTSVGGVIWPVILDRMLNHSTLGFAWAVRIAGFIQLALLLAATLLLKARLPLHQIKGPPPFGKMFTDTRYVLFIIATLIAFFGLYAPYIFISAYGVQHGSSVTNSFYMSAALNAGSFFGRFIIGALADRVVGFFNMMTISCFLTAMVAYAWSGVSDSAGNYVWGTVYGFLSGGVISLLSPCVAPLAASPQQIGQYVGVGTSLAALGALGSGPIAGRLVANYPGNYVPAQMFVATVILVGSLVYAACRVTVSRAWRI</sequence>
<dbReference type="EMBL" id="CCYA01000152">
    <property type="protein sequence ID" value="CEH12510.1"/>
    <property type="molecule type" value="Genomic_DNA"/>
</dbReference>
<accession>A0A0P1BA65</accession>
<evidence type="ECO:0000256" key="2">
    <source>
        <dbReference type="ARBA" id="ARBA00006727"/>
    </source>
</evidence>
<dbReference type="PROSITE" id="PS50850">
    <property type="entry name" value="MFS"/>
    <property type="match status" value="1"/>
</dbReference>
<feature type="region of interest" description="Disordered" evidence="3">
    <location>
        <begin position="1"/>
        <end position="70"/>
    </location>
</feature>
<evidence type="ECO:0000256" key="3">
    <source>
        <dbReference type="SAM" id="MobiDB-lite"/>
    </source>
</evidence>